<dbReference type="GO" id="GO:0046872">
    <property type="term" value="F:metal ion binding"/>
    <property type="evidence" value="ECO:0007669"/>
    <property type="project" value="UniProtKB-KW"/>
</dbReference>
<dbReference type="CDD" id="cd12118">
    <property type="entry name" value="ttLC_FACS_AEE21_like"/>
    <property type="match status" value="1"/>
</dbReference>
<dbReference type="InterPro" id="IPR000873">
    <property type="entry name" value="AMP-dep_synth/lig_dom"/>
</dbReference>
<dbReference type="GO" id="GO:0006631">
    <property type="term" value="P:fatty acid metabolic process"/>
    <property type="evidence" value="ECO:0007669"/>
    <property type="project" value="UniProtKB-KW"/>
</dbReference>
<dbReference type="EC" id="6.2.1.44" evidence="10"/>
<dbReference type="Gene3D" id="3.30.300.30">
    <property type="match status" value="1"/>
</dbReference>
<dbReference type="InterPro" id="IPR020845">
    <property type="entry name" value="AMP-binding_CS"/>
</dbReference>
<dbReference type="Pfam" id="PF13193">
    <property type="entry name" value="AMP-binding_C"/>
    <property type="match status" value="1"/>
</dbReference>
<sequence>MTQNPFSIGLDRNPANHQPLTPLSFLERAATVFPDHTAIVHGALRRTYAEFYDRSRQLASALAGAGMGRGDTVSVMMANTPAMLESHYGVPMSGAVLHTINTRLDAAIIAFQLDHALTKMLIVDAEFMPLIQEALSLAKCSPVLIQYDDPEYDGPRVAVDAMDYEAFVAGGDAAFDWLRPEDEWDAISISYTSGTTGNPKGVVYHHRGAYLLAQGNALTTSMNKHAVYLWTLPMFHCNGWCFPWTLSAIIGTHVCLRQVRADAIWNALADEGVTHLCGAPIVMSLMISAPATVKRELGATVQFFTAAAPPPEKLLADMKAAGFEVTHLYGLTETYGPSVVNDWHASWSDLPATEQARLKARQGVRYLPLENLDVMDPETMQPVPRDGETLGEVMFRGNVVMKGYFRNPEATAEAFEGGWFHSGDLGVIHPDGYVQLKDRSKDIIISGGENISSIEVEEVLYNHPAVAVCAVVAKPHEKWGETPCAFVELAEGQEADAATLKQWCREHLAHYKVPGRFVFQQIPRTSTGKIQKFVLRDEAKNLPE</sequence>
<dbReference type="Pfam" id="PF00501">
    <property type="entry name" value="AMP-binding"/>
    <property type="match status" value="1"/>
</dbReference>
<evidence type="ECO:0000259" key="13">
    <source>
        <dbReference type="Pfam" id="PF13193"/>
    </source>
</evidence>
<feature type="domain" description="AMP-dependent synthetase/ligase" evidence="12">
    <location>
        <begin position="26"/>
        <end position="405"/>
    </location>
</feature>
<keyword evidence="6" id="KW-0276">Fatty acid metabolism</keyword>
<keyword evidence="8" id="KW-0443">Lipid metabolism</keyword>
<evidence type="ECO:0000256" key="11">
    <source>
        <dbReference type="ARBA" id="ARBA00067668"/>
    </source>
</evidence>
<evidence type="ECO:0000313" key="14">
    <source>
        <dbReference type="EMBL" id="NVO23287.1"/>
    </source>
</evidence>
<evidence type="ECO:0000256" key="6">
    <source>
        <dbReference type="ARBA" id="ARBA00022832"/>
    </source>
</evidence>
<evidence type="ECO:0000256" key="3">
    <source>
        <dbReference type="ARBA" id="ARBA00011738"/>
    </source>
</evidence>
<evidence type="ECO:0000313" key="15">
    <source>
        <dbReference type="EMBL" id="NVO28667.1"/>
    </source>
</evidence>
<evidence type="ECO:0000256" key="8">
    <source>
        <dbReference type="ARBA" id="ARBA00023098"/>
    </source>
</evidence>
<keyword evidence="5" id="KW-0479">Metal-binding</keyword>
<comment type="catalytic activity">
    <reaction evidence="9">
        <text>3-(methylsulfanyl)propanoate + ATP + CoA = 3-(methylsulfanyl)propanoyl-CoA + AMP + diphosphate</text>
        <dbReference type="Rhea" id="RHEA:43052"/>
        <dbReference type="ChEBI" id="CHEBI:30616"/>
        <dbReference type="ChEBI" id="CHEBI:33019"/>
        <dbReference type="ChEBI" id="CHEBI:49016"/>
        <dbReference type="ChEBI" id="CHEBI:57287"/>
        <dbReference type="ChEBI" id="CHEBI:82815"/>
        <dbReference type="ChEBI" id="CHEBI:456215"/>
        <dbReference type="EC" id="6.2.1.44"/>
    </reaction>
    <physiologicalReaction direction="left-to-right" evidence="9">
        <dbReference type="Rhea" id="RHEA:43053"/>
    </physiologicalReaction>
</comment>
<organism evidence="14 17">
    <name type="scientific">Donghicola mangrovi</name>
    <dbReference type="NCBI Taxonomy" id="2729614"/>
    <lineage>
        <taxon>Bacteria</taxon>
        <taxon>Pseudomonadati</taxon>
        <taxon>Pseudomonadota</taxon>
        <taxon>Alphaproteobacteria</taxon>
        <taxon>Rhodobacterales</taxon>
        <taxon>Roseobacteraceae</taxon>
        <taxon>Donghicola</taxon>
    </lineage>
</organism>
<dbReference type="EMBL" id="JABCJE010000002">
    <property type="protein sequence ID" value="NVO23287.1"/>
    <property type="molecule type" value="Genomic_DNA"/>
</dbReference>
<accession>A0A850Q133</accession>
<dbReference type="Proteomes" id="UP000592216">
    <property type="component" value="Unassembled WGS sequence"/>
</dbReference>
<dbReference type="InterPro" id="IPR042099">
    <property type="entry name" value="ANL_N_sf"/>
</dbReference>
<evidence type="ECO:0000259" key="12">
    <source>
        <dbReference type="Pfam" id="PF00501"/>
    </source>
</evidence>
<keyword evidence="7" id="KW-0460">Magnesium</keyword>
<gene>
    <name evidence="15" type="ORF">HJ526_14645</name>
    <name evidence="14" type="ORF">HJ536_07955</name>
</gene>
<evidence type="ECO:0000256" key="9">
    <source>
        <dbReference type="ARBA" id="ARBA00051915"/>
    </source>
</evidence>
<name>A0A850Q133_9RHOB</name>
<keyword evidence="4" id="KW-0436">Ligase</keyword>
<comment type="cofactor">
    <cofactor evidence="1">
        <name>Mg(2+)</name>
        <dbReference type="ChEBI" id="CHEBI:18420"/>
    </cofactor>
</comment>
<reference evidence="16 17" key="1">
    <citation type="submission" date="2020-04" db="EMBL/GenBank/DDBJ databases">
        <title>Donghicola sp., a member of the Rhodobacteraceae family isolated from mangrove forest in Thailand.</title>
        <authorList>
            <person name="Charoenyingcharoen P."/>
            <person name="Yukphan P."/>
        </authorList>
    </citation>
    <scope>NUCLEOTIDE SEQUENCE [LARGE SCALE GENOMIC DNA]</scope>
    <source>
        <strain evidence="14 17">B5-SW-15</strain>
        <strain evidence="15 16">C2-DW-16</strain>
    </source>
</reference>
<comment type="subunit">
    <text evidence="3">Homodimer.</text>
</comment>
<evidence type="ECO:0000256" key="10">
    <source>
        <dbReference type="ARBA" id="ARBA00066616"/>
    </source>
</evidence>
<comment type="caution">
    <text evidence="14">The sequence shown here is derived from an EMBL/GenBank/DDBJ whole genome shotgun (WGS) entry which is preliminary data.</text>
</comment>
<evidence type="ECO:0000256" key="4">
    <source>
        <dbReference type="ARBA" id="ARBA00022598"/>
    </source>
</evidence>
<evidence type="ECO:0000313" key="17">
    <source>
        <dbReference type="Proteomes" id="UP000592216"/>
    </source>
</evidence>
<evidence type="ECO:0000256" key="7">
    <source>
        <dbReference type="ARBA" id="ARBA00022842"/>
    </source>
</evidence>
<proteinExistence type="inferred from homology"/>
<dbReference type="EMBL" id="JABCJD010000007">
    <property type="protein sequence ID" value="NVO28667.1"/>
    <property type="molecule type" value="Genomic_DNA"/>
</dbReference>
<dbReference type="InterPro" id="IPR025110">
    <property type="entry name" value="AMP-bd_C"/>
</dbReference>
<dbReference type="RefSeq" id="WP_176855347.1">
    <property type="nucleotide sequence ID" value="NZ_JABCJD010000007.1"/>
</dbReference>
<dbReference type="SUPFAM" id="SSF56801">
    <property type="entry name" value="Acetyl-CoA synthetase-like"/>
    <property type="match status" value="1"/>
</dbReference>
<evidence type="ECO:0000256" key="2">
    <source>
        <dbReference type="ARBA" id="ARBA00006432"/>
    </source>
</evidence>
<feature type="domain" description="AMP-binding enzyme C-terminal" evidence="13">
    <location>
        <begin position="455"/>
        <end position="529"/>
    </location>
</feature>
<dbReference type="Proteomes" id="UP000523601">
    <property type="component" value="Unassembled WGS sequence"/>
</dbReference>
<dbReference type="NCBIfam" id="NF006020">
    <property type="entry name" value="PRK08162.1"/>
    <property type="match status" value="1"/>
</dbReference>
<protein>
    <recommendedName>
        <fullName evidence="11">3-methylmercaptopropionyl-CoA ligase</fullName>
        <ecNumber evidence="10">6.2.1.44</ecNumber>
    </recommendedName>
</protein>
<dbReference type="PANTHER" id="PTHR43859:SF4">
    <property type="entry name" value="BUTANOATE--COA LIGASE AAE1-RELATED"/>
    <property type="match status" value="1"/>
</dbReference>
<evidence type="ECO:0000256" key="5">
    <source>
        <dbReference type="ARBA" id="ARBA00022723"/>
    </source>
</evidence>
<dbReference type="AlphaFoldDB" id="A0A850Q133"/>
<dbReference type="Gene3D" id="3.40.50.12780">
    <property type="entry name" value="N-terminal domain of ligase-like"/>
    <property type="match status" value="1"/>
</dbReference>
<keyword evidence="16" id="KW-1185">Reference proteome</keyword>
<evidence type="ECO:0000313" key="16">
    <source>
        <dbReference type="Proteomes" id="UP000523601"/>
    </source>
</evidence>
<comment type="similarity">
    <text evidence="2">Belongs to the ATP-dependent AMP-binding enzyme family.</text>
</comment>
<dbReference type="GO" id="GO:0016874">
    <property type="term" value="F:ligase activity"/>
    <property type="evidence" value="ECO:0007669"/>
    <property type="project" value="UniProtKB-KW"/>
</dbReference>
<dbReference type="PROSITE" id="PS00455">
    <property type="entry name" value="AMP_BINDING"/>
    <property type="match status" value="1"/>
</dbReference>
<dbReference type="InterPro" id="IPR045851">
    <property type="entry name" value="AMP-bd_C_sf"/>
</dbReference>
<evidence type="ECO:0000256" key="1">
    <source>
        <dbReference type="ARBA" id="ARBA00001946"/>
    </source>
</evidence>
<dbReference type="PANTHER" id="PTHR43859">
    <property type="entry name" value="ACYL-ACTIVATING ENZYME"/>
    <property type="match status" value="1"/>
</dbReference>
<dbReference type="FunFam" id="3.30.300.30:FF:000008">
    <property type="entry name" value="2,3-dihydroxybenzoate-AMP ligase"/>
    <property type="match status" value="1"/>
</dbReference>